<evidence type="ECO:0000313" key="7">
    <source>
        <dbReference type="EMBL" id="QCE01622.1"/>
    </source>
</evidence>
<dbReference type="GO" id="GO:0042910">
    <property type="term" value="F:xenobiotic transmembrane transporter activity"/>
    <property type="evidence" value="ECO:0007669"/>
    <property type="project" value="InterPro"/>
</dbReference>
<feature type="transmembrane region" description="Helical" evidence="6">
    <location>
        <begin position="136"/>
        <end position="156"/>
    </location>
</feature>
<feature type="transmembrane region" description="Helical" evidence="6">
    <location>
        <begin position="235"/>
        <end position="257"/>
    </location>
</feature>
<dbReference type="GO" id="GO:0015297">
    <property type="term" value="F:antiporter activity"/>
    <property type="evidence" value="ECO:0007669"/>
    <property type="project" value="InterPro"/>
</dbReference>
<dbReference type="GO" id="GO:0016020">
    <property type="term" value="C:membrane"/>
    <property type="evidence" value="ECO:0007669"/>
    <property type="project" value="UniProtKB-SubCell"/>
</dbReference>
<dbReference type="Gramene" id="Vigun08g188900.1.v1.2">
    <property type="protein sequence ID" value="Vigun08g188900.1.v1.2"/>
    <property type="gene ID" value="Vigun08g188900.v1.2"/>
</dbReference>
<feature type="transmembrane region" description="Helical" evidence="6">
    <location>
        <begin position="459"/>
        <end position="480"/>
    </location>
</feature>
<dbReference type="NCBIfam" id="TIGR00797">
    <property type="entry name" value="matE"/>
    <property type="match status" value="1"/>
</dbReference>
<dbReference type="GO" id="GO:1990961">
    <property type="term" value="P:xenobiotic detoxification by transmembrane export across the plasma membrane"/>
    <property type="evidence" value="ECO:0007669"/>
    <property type="project" value="InterPro"/>
</dbReference>
<evidence type="ECO:0000256" key="2">
    <source>
        <dbReference type="ARBA" id="ARBA00010199"/>
    </source>
</evidence>
<dbReference type="PANTHER" id="PTHR11206">
    <property type="entry name" value="MULTIDRUG RESISTANCE PROTEIN"/>
    <property type="match status" value="1"/>
</dbReference>
<gene>
    <name evidence="7" type="ORF">DEO72_LG7g2921</name>
</gene>
<protein>
    <recommendedName>
        <fullName evidence="6">Protein DETOXIFICATION</fullName>
    </recommendedName>
    <alternativeName>
        <fullName evidence="6">Multidrug and toxic compound extrusion protein</fullName>
    </alternativeName>
</protein>
<accession>A0A4D6MLY1</accession>
<dbReference type="AlphaFoldDB" id="A0A4D6MLY1"/>
<comment type="similarity">
    <text evidence="2 6">Belongs to the multi antimicrobial extrusion (MATE) (TC 2.A.66.1) family.</text>
</comment>
<sequence length="511" mass="55917">MGSVDFSDTLEHQPLLVGLDSQTQIKNLSSEAIEEFLEHRPIALRWWSKLVVWESRLLWLLSGSSIVVSIFNYMLSFVTLMFTGHLGSLELAGASLASVGIQGLAYGIMLGMASAVQTVCGQAYGAKKLGAMSIILQRAVILHIGAAVILSFLYWFSGDFLKAIGQSESIAERGQVFSRGLIPQLYAFTISCPMQRFLQAQNIVNPLAYMSIGVFLVHILLTWVVVYVLDYGLLGAALCLSFSWWLLVLLNAFYIIFSPLCKETWTGFSVKAFRGIWPYFKLTVASAVMLCLEIWYSQGLVLISGLLSNPTISLDSISICMNYLNWDMQFMLGLSTAASIRISNELGASHPRIAKFSVFVVSGTSILVSVIFCSIILIFRVTLSKLFTSDSEVIEAVSHLTPLLAISVFLNGIQPILSGVAIGSGWQAVVAYVNLGSYYFVGLTVGCVLGFKTSLGVDGIWWGMILGVLIQTATLIVLTARTNWQAEVEKAVVRIKRSAENDTLDQLVADS</sequence>
<dbReference type="EMBL" id="CP039351">
    <property type="protein sequence ID" value="QCE01622.1"/>
    <property type="molecule type" value="Genomic_DNA"/>
</dbReference>
<dbReference type="Proteomes" id="UP000501690">
    <property type="component" value="Linkage Group LG7"/>
</dbReference>
<dbReference type="Gramene" id="Vigun08g188900.4.v1.2">
    <property type="protein sequence ID" value="Vigun08g188900.4.v1.2"/>
    <property type="gene ID" value="Vigun08g188900.v1.2"/>
</dbReference>
<evidence type="ECO:0000256" key="1">
    <source>
        <dbReference type="ARBA" id="ARBA00004141"/>
    </source>
</evidence>
<dbReference type="Gramene" id="Vigun08g188900.2.v1.2">
    <property type="protein sequence ID" value="Vigun08g188900.2.v1.2"/>
    <property type="gene ID" value="Vigun08g188900.v1.2"/>
</dbReference>
<dbReference type="CDD" id="cd13132">
    <property type="entry name" value="MATE_eukaryotic"/>
    <property type="match status" value="1"/>
</dbReference>
<evidence type="ECO:0000256" key="6">
    <source>
        <dbReference type="RuleBase" id="RU004914"/>
    </source>
</evidence>
<dbReference type="Pfam" id="PF01554">
    <property type="entry name" value="MatE"/>
    <property type="match status" value="2"/>
</dbReference>
<feature type="transmembrane region" description="Helical" evidence="6">
    <location>
        <begin position="399"/>
        <end position="422"/>
    </location>
</feature>
<proteinExistence type="inferred from homology"/>
<dbReference type="InterPro" id="IPR045069">
    <property type="entry name" value="MATE_euk"/>
</dbReference>
<keyword evidence="5 6" id="KW-0472">Membrane</keyword>
<evidence type="ECO:0000256" key="4">
    <source>
        <dbReference type="ARBA" id="ARBA00022989"/>
    </source>
</evidence>
<feature type="transmembrane region" description="Helical" evidence="6">
    <location>
        <begin position="278"/>
        <end position="303"/>
    </location>
</feature>
<dbReference type="OrthoDB" id="2126698at2759"/>
<feature type="transmembrane region" description="Helical" evidence="6">
    <location>
        <begin position="57"/>
        <end position="83"/>
    </location>
</feature>
<evidence type="ECO:0000256" key="5">
    <source>
        <dbReference type="ARBA" id="ARBA00023136"/>
    </source>
</evidence>
<feature type="transmembrane region" description="Helical" evidence="6">
    <location>
        <begin position="103"/>
        <end position="124"/>
    </location>
</feature>
<dbReference type="InterPro" id="IPR002528">
    <property type="entry name" value="MATE_fam"/>
</dbReference>
<evidence type="ECO:0000256" key="3">
    <source>
        <dbReference type="ARBA" id="ARBA00022692"/>
    </source>
</evidence>
<feature type="transmembrane region" description="Helical" evidence="6">
    <location>
        <begin position="356"/>
        <end position="379"/>
    </location>
</feature>
<keyword evidence="8" id="KW-1185">Reference proteome</keyword>
<feature type="transmembrane region" description="Helical" evidence="6">
    <location>
        <begin position="207"/>
        <end position="229"/>
    </location>
</feature>
<feature type="transmembrane region" description="Helical" evidence="6">
    <location>
        <begin position="429"/>
        <end position="453"/>
    </location>
</feature>
<organism evidence="7 8">
    <name type="scientific">Vigna unguiculata</name>
    <name type="common">Cowpea</name>
    <dbReference type="NCBI Taxonomy" id="3917"/>
    <lineage>
        <taxon>Eukaryota</taxon>
        <taxon>Viridiplantae</taxon>
        <taxon>Streptophyta</taxon>
        <taxon>Embryophyta</taxon>
        <taxon>Tracheophyta</taxon>
        <taxon>Spermatophyta</taxon>
        <taxon>Magnoliopsida</taxon>
        <taxon>eudicotyledons</taxon>
        <taxon>Gunneridae</taxon>
        <taxon>Pentapetalae</taxon>
        <taxon>rosids</taxon>
        <taxon>fabids</taxon>
        <taxon>Fabales</taxon>
        <taxon>Fabaceae</taxon>
        <taxon>Papilionoideae</taxon>
        <taxon>50 kb inversion clade</taxon>
        <taxon>NPAAA clade</taxon>
        <taxon>indigoferoid/millettioid clade</taxon>
        <taxon>Phaseoleae</taxon>
        <taxon>Vigna</taxon>
    </lineage>
</organism>
<reference evidence="7 8" key="1">
    <citation type="submission" date="2019-04" db="EMBL/GenBank/DDBJ databases">
        <title>An improved genome assembly and genetic linkage map for asparagus bean, Vigna unguiculata ssp. sesquipedialis.</title>
        <authorList>
            <person name="Xia Q."/>
            <person name="Zhang R."/>
            <person name="Dong Y."/>
        </authorList>
    </citation>
    <scope>NUCLEOTIDE SEQUENCE [LARGE SCALE GENOMIC DNA]</scope>
    <source>
        <tissue evidence="7">Leaf</tissue>
    </source>
</reference>
<comment type="subcellular location">
    <subcellularLocation>
        <location evidence="1">Membrane</location>
        <topology evidence="1">Multi-pass membrane protein</topology>
    </subcellularLocation>
</comment>
<keyword evidence="3 6" id="KW-0812">Transmembrane</keyword>
<keyword evidence="4 6" id="KW-1133">Transmembrane helix</keyword>
<name>A0A4D6MLY1_VIGUN</name>
<evidence type="ECO:0000313" key="8">
    <source>
        <dbReference type="Proteomes" id="UP000501690"/>
    </source>
</evidence>